<feature type="compositionally biased region" description="Low complexity" evidence="2">
    <location>
        <begin position="92"/>
        <end position="107"/>
    </location>
</feature>
<feature type="domain" description="RDRP core" evidence="3">
    <location>
        <begin position="354"/>
        <end position="974"/>
    </location>
</feature>
<evidence type="ECO:0000313" key="5">
    <source>
        <dbReference type="Proteomes" id="UP000193560"/>
    </source>
</evidence>
<protein>
    <recommendedName>
        <fullName evidence="1">RNA-dependent RNA polymerase</fullName>
        <ecNumber evidence="1">2.7.7.48</ecNumber>
    </recommendedName>
</protein>
<dbReference type="EC" id="2.7.7.48" evidence="1"/>
<comment type="similarity">
    <text evidence="1">Belongs to the RdRP family.</text>
</comment>
<name>A0A1X2IK69_9FUNG</name>
<dbReference type="GO" id="GO:0003723">
    <property type="term" value="F:RNA binding"/>
    <property type="evidence" value="ECO:0007669"/>
    <property type="project" value="UniProtKB-KW"/>
</dbReference>
<dbReference type="Proteomes" id="UP000193560">
    <property type="component" value="Unassembled WGS sequence"/>
</dbReference>
<gene>
    <name evidence="4" type="ORF">BCR42DRAFT_391472</name>
</gene>
<keyword evidence="1" id="KW-0696">RNA-directed RNA polymerase</keyword>
<dbReference type="AlphaFoldDB" id="A0A1X2IK69"/>
<dbReference type="InterPro" id="IPR057596">
    <property type="entry name" value="RDRP_core"/>
</dbReference>
<organism evidence="4 5">
    <name type="scientific">Absidia repens</name>
    <dbReference type="NCBI Taxonomy" id="90262"/>
    <lineage>
        <taxon>Eukaryota</taxon>
        <taxon>Fungi</taxon>
        <taxon>Fungi incertae sedis</taxon>
        <taxon>Mucoromycota</taxon>
        <taxon>Mucoromycotina</taxon>
        <taxon>Mucoromycetes</taxon>
        <taxon>Mucorales</taxon>
        <taxon>Cunninghamellaceae</taxon>
        <taxon>Absidia</taxon>
    </lineage>
</organism>
<dbReference type="EMBL" id="MCGE01000009">
    <property type="protein sequence ID" value="ORZ17965.1"/>
    <property type="molecule type" value="Genomic_DNA"/>
</dbReference>
<evidence type="ECO:0000256" key="2">
    <source>
        <dbReference type="SAM" id="MobiDB-lite"/>
    </source>
</evidence>
<proteinExistence type="inferred from homology"/>
<dbReference type="InterPro" id="IPR007855">
    <property type="entry name" value="RDRP"/>
</dbReference>
<keyword evidence="5" id="KW-1185">Reference proteome</keyword>
<accession>A0A1X2IK69</accession>
<dbReference type="GO" id="GO:0031380">
    <property type="term" value="C:nuclear RNA-directed RNA polymerase complex"/>
    <property type="evidence" value="ECO:0007669"/>
    <property type="project" value="TreeGrafter"/>
</dbReference>
<dbReference type="GO" id="GO:0030422">
    <property type="term" value="P:siRNA processing"/>
    <property type="evidence" value="ECO:0007669"/>
    <property type="project" value="TreeGrafter"/>
</dbReference>
<dbReference type="Pfam" id="PF05183">
    <property type="entry name" value="RdRP"/>
    <property type="match status" value="1"/>
</dbReference>
<keyword evidence="1" id="KW-0548">Nucleotidyltransferase</keyword>
<comment type="catalytic activity">
    <reaction evidence="1">
        <text>RNA(n) + a ribonucleoside 5'-triphosphate = RNA(n+1) + diphosphate</text>
        <dbReference type="Rhea" id="RHEA:21248"/>
        <dbReference type="Rhea" id="RHEA-COMP:14527"/>
        <dbReference type="Rhea" id="RHEA-COMP:17342"/>
        <dbReference type="ChEBI" id="CHEBI:33019"/>
        <dbReference type="ChEBI" id="CHEBI:61557"/>
        <dbReference type="ChEBI" id="CHEBI:140395"/>
        <dbReference type="EC" id="2.7.7.48"/>
    </reaction>
</comment>
<keyword evidence="1" id="KW-0694">RNA-binding</keyword>
<evidence type="ECO:0000256" key="1">
    <source>
        <dbReference type="RuleBase" id="RU363098"/>
    </source>
</evidence>
<feature type="region of interest" description="Disordered" evidence="2">
    <location>
        <begin position="92"/>
        <end position="113"/>
    </location>
</feature>
<dbReference type="STRING" id="90262.A0A1X2IK69"/>
<dbReference type="OrthoDB" id="10055769at2759"/>
<sequence length="1237" mass="140105">MHLLFSTDALELSKTVGKFIQTSQRSKRKGTLAEFIQTINDALDTICQEVDDWGDDIDDMNFDDEDLMLTGAQNTAKSKPDATNIAKNINNTNNTNSTCSTGTNTSSHLTRKRPIQEIASTKELTQTNKRALLDSNTNTDIGGDPITPTPANPTQTTLPEAATEFDLEAIIQRYKSQLKHERNAFPGHNVITSPMRRSGVFEKAPWILRFELARLMSACQILWEELTVETVQSFIDISKTRPEQVHDAIMKWYSDLRSTASTAYGDDKIWNMFIFERCSDMVWKHGLTFESQPGGGTGKEGKQKLPLPRLYDLKVDLSTDKSKGNGMNGIMQQTRSIHYSAKVQFPNNDDGTPTITLNVPEFHASNRFFRKFGAERFLELRISKFRSQDAIRDQMTYFLRPFLLMGLTYRFLFFKEDRLVYFATDGPELAPISIRTVIDWHIPIIENWGLTTCKFASRMGLGYSNSIPTMTFEPKNVRLIDDVFAKGKSNTNESCMTDGCGIISPAAMRKIMGSQQNDILPCAVQGRIGGAKGVWIVPPDLNMESGEWIDIRASQNKFKTGLPGADMKTDPLHFTFDLVRNAFCVYPSHLNVQFIQCLSAGGVPTEVFIKLLKDHIGNMAEVLKSNRNNRLLRDWLAKKGSLQRMRRNFDDTGFGLLLRKKDDDGMTRGLDNLEEDGVDILDDSSSENTYTSKFNRYSGFPSNLYETLVRLLDAGFDFSNAFMANQMTNVFHAMMRILSTKYRVEVQKSCTVMCIPDPTGTLKPNEVFLQMSGRKVDPQTGTHVGLITGDIVVTRNPCGLKSDIQKVRAVDNSALRVYADVVVFSIQGPESLASKLGGGDYDGDLIFCCWDKSIVDPFVSSPVPAKTDRIDMVFEVDSTKVRDELRNLRNLDDQEAKLQYLFLAAPTYDGTLGLYENWRMIASEMTSLDTPDVIYLAQMCAILVDAPKQGSKVLPWARKEDRLKFAAYPMPEWFAEKLHKTWESGKQKPREVTLTERPLTTVMDMLHATICSEVERLTKHTQSLVSTDMTIRIDQDLASPWNKVLEMAANSNEDDDNDDGLMLEDLKTIQKAVDDNCNDYFKDVRKMVTHNKQKLKKSNRNKKQHQAKTTVVEEEEAISKFDSFYELEEHHAQYFYDMALPLMKSTAFRADVMWNDGQLLQTLKASYAYIKTIQDLNYNKYCYVVAYDVLARMKADACAKKIKTNGLATSIVPSIYPAMVMDSRWIRKDKQTFQVDV</sequence>
<evidence type="ECO:0000259" key="3">
    <source>
        <dbReference type="Pfam" id="PF05183"/>
    </source>
</evidence>
<dbReference type="GO" id="GO:0003968">
    <property type="term" value="F:RNA-directed RNA polymerase activity"/>
    <property type="evidence" value="ECO:0007669"/>
    <property type="project" value="UniProtKB-KW"/>
</dbReference>
<keyword evidence="1" id="KW-0808">Transferase</keyword>
<evidence type="ECO:0000313" key="4">
    <source>
        <dbReference type="EMBL" id="ORZ17965.1"/>
    </source>
</evidence>
<dbReference type="PANTHER" id="PTHR23079:SF14">
    <property type="entry name" value="RNA-DEPENDENT RNA POLYMERASE"/>
    <property type="match status" value="1"/>
</dbReference>
<dbReference type="PANTHER" id="PTHR23079">
    <property type="entry name" value="RNA-DEPENDENT RNA POLYMERASE"/>
    <property type="match status" value="1"/>
</dbReference>
<reference evidence="4 5" key="1">
    <citation type="submission" date="2016-07" db="EMBL/GenBank/DDBJ databases">
        <title>Pervasive Adenine N6-methylation of Active Genes in Fungi.</title>
        <authorList>
            <consortium name="DOE Joint Genome Institute"/>
            <person name="Mondo S.J."/>
            <person name="Dannebaum R.O."/>
            <person name="Kuo R.C."/>
            <person name="Labutti K."/>
            <person name="Haridas S."/>
            <person name="Kuo A."/>
            <person name="Salamov A."/>
            <person name="Ahrendt S.R."/>
            <person name="Lipzen A."/>
            <person name="Sullivan W."/>
            <person name="Andreopoulos W.B."/>
            <person name="Clum A."/>
            <person name="Lindquist E."/>
            <person name="Daum C."/>
            <person name="Ramamoorthy G.K."/>
            <person name="Gryganskyi A."/>
            <person name="Culley D."/>
            <person name="Magnuson J.K."/>
            <person name="James T.Y."/>
            <person name="O'Malley M.A."/>
            <person name="Stajich J.E."/>
            <person name="Spatafora J.W."/>
            <person name="Visel A."/>
            <person name="Grigoriev I.V."/>
        </authorList>
    </citation>
    <scope>NUCLEOTIDE SEQUENCE [LARGE SCALE GENOMIC DNA]</scope>
    <source>
        <strain evidence="4 5">NRRL 1336</strain>
    </source>
</reference>
<comment type="caution">
    <text evidence="4">The sequence shown here is derived from an EMBL/GenBank/DDBJ whole genome shotgun (WGS) entry which is preliminary data.</text>
</comment>